<gene>
    <name evidence="2" type="ORF">ENL21_00885</name>
</gene>
<proteinExistence type="predicted"/>
<feature type="transmembrane region" description="Helical" evidence="1">
    <location>
        <begin position="47"/>
        <end position="71"/>
    </location>
</feature>
<feature type="transmembrane region" description="Helical" evidence="1">
    <location>
        <begin position="91"/>
        <end position="120"/>
    </location>
</feature>
<feature type="transmembrane region" description="Helical" evidence="1">
    <location>
        <begin position="227"/>
        <end position="245"/>
    </location>
</feature>
<keyword evidence="1" id="KW-0812">Transmembrane</keyword>
<feature type="non-terminal residue" evidence="2">
    <location>
        <position position="328"/>
    </location>
</feature>
<name>A0A7V5H2E3_CALAY</name>
<dbReference type="InterPro" id="IPR021552">
    <property type="entry name" value="ArsP_2"/>
</dbReference>
<evidence type="ECO:0008006" key="3">
    <source>
        <dbReference type="Google" id="ProtNLM"/>
    </source>
</evidence>
<keyword evidence="1" id="KW-1133">Transmembrane helix</keyword>
<dbReference type="NCBIfam" id="NF037962">
    <property type="entry name" value="arsenic_eff"/>
    <property type="match status" value="1"/>
</dbReference>
<protein>
    <recommendedName>
        <fullName evidence="3">Selenocysteine protein</fullName>
    </recommendedName>
</protein>
<dbReference type="Proteomes" id="UP000886111">
    <property type="component" value="Unassembled WGS sequence"/>
</dbReference>
<feature type="transmembrane region" description="Helical" evidence="1">
    <location>
        <begin position="6"/>
        <end position="27"/>
    </location>
</feature>
<keyword evidence="1" id="KW-0472">Membrane</keyword>
<evidence type="ECO:0000313" key="2">
    <source>
        <dbReference type="EMBL" id="HHE54305.1"/>
    </source>
</evidence>
<accession>A0A7V5H2E3</accession>
<feature type="transmembrane region" description="Helical" evidence="1">
    <location>
        <begin position="251"/>
        <end position="272"/>
    </location>
</feature>
<reference evidence="2" key="1">
    <citation type="journal article" date="2020" name="mSystems">
        <title>Genome- and Community-Level Interaction Insights into Carbon Utilization and Element Cycling Functions of Hydrothermarchaeota in Hydrothermal Sediment.</title>
        <authorList>
            <person name="Zhou Z."/>
            <person name="Liu Y."/>
            <person name="Xu W."/>
            <person name="Pan J."/>
            <person name="Luo Z.H."/>
            <person name="Li M."/>
        </authorList>
    </citation>
    <scope>NUCLEOTIDE SEQUENCE [LARGE SCALE GENOMIC DNA]</scope>
    <source>
        <strain evidence="2">HyVt-76</strain>
    </source>
</reference>
<feature type="transmembrane region" description="Helical" evidence="1">
    <location>
        <begin position="166"/>
        <end position="184"/>
    </location>
</feature>
<feature type="transmembrane region" description="Helical" evidence="1">
    <location>
        <begin position="196"/>
        <end position="215"/>
    </location>
</feature>
<evidence type="ECO:0000256" key="1">
    <source>
        <dbReference type="SAM" id="Phobius"/>
    </source>
</evidence>
<comment type="caution">
    <text evidence="2">The sequence shown here is derived from an EMBL/GenBank/DDBJ whole genome shotgun (WGS) entry which is preliminary data.</text>
</comment>
<dbReference type="Pfam" id="PF11449">
    <property type="entry name" value="ArsP_2"/>
    <property type="match status" value="1"/>
</dbReference>
<feature type="transmembrane region" description="Helical" evidence="1">
    <location>
        <begin position="279"/>
        <end position="301"/>
    </location>
</feature>
<dbReference type="AlphaFoldDB" id="A0A7V5H2E3"/>
<sequence length="328" mass="36916">MFLVGITKHALLITSFVFIMMLLIEYINVQTHGKWQQSFLQNRFRQYLLGTFLGIIPGCLGAFTVVSLYSHRLMSFGALVATMIATSGDEAYVMFSLFPIKALLLNIVLFIVAILSGYLVDLVYKRQDVLLSGVEHELKLHQPEVCHCLQKNQLLPQLKNINFPRALLIGMMSIFLFGLLSQTIGPKSWNWVKVTLFISSLFALFVVVTVPDHFLEEHLWEHVLKRHLLNIFLWTFGALLVIHFLENYLDLQAWIQSNLFTILLIAVLVGIIPESGPHMVFVTLFASGAIPFSILLASSIVQDGHGTLPLLAVSKKGFVILKVINVLV</sequence>
<dbReference type="EMBL" id="DRTD01000065">
    <property type="protein sequence ID" value="HHE54305.1"/>
    <property type="molecule type" value="Genomic_DNA"/>
</dbReference>
<organism evidence="2">
    <name type="scientific">Caldithrix abyssi</name>
    <dbReference type="NCBI Taxonomy" id="187145"/>
    <lineage>
        <taxon>Bacteria</taxon>
        <taxon>Pseudomonadati</taxon>
        <taxon>Calditrichota</taxon>
        <taxon>Calditrichia</taxon>
        <taxon>Calditrichales</taxon>
        <taxon>Calditrichaceae</taxon>
        <taxon>Caldithrix</taxon>
    </lineage>
</organism>